<dbReference type="Gene3D" id="3.50.50.60">
    <property type="entry name" value="FAD/NAD(P)-binding domain"/>
    <property type="match status" value="1"/>
</dbReference>
<proteinExistence type="predicted"/>
<dbReference type="Pfam" id="PF01494">
    <property type="entry name" value="FAD_binding_3"/>
    <property type="match status" value="1"/>
</dbReference>
<evidence type="ECO:0000259" key="4">
    <source>
        <dbReference type="Pfam" id="PF01494"/>
    </source>
</evidence>
<feature type="domain" description="FAD-binding" evidence="4">
    <location>
        <begin position="4"/>
        <end position="342"/>
    </location>
</feature>
<keyword evidence="1" id="KW-0285">Flavoprotein</keyword>
<name>A0A6A6W7G3_9PEZI</name>
<dbReference type="PANTHER" id="PTHR46865:SF2">
    <property type="entry name" value="MONOOXYGENASE"/>
    <property type="match status" value="1"/>
</dbReference>
<dbReference type="InterPro" id="IPR051704">
    <property type="entry name" value="FAD_aromatic-hydroxylase"/>
</dbReference>
<sequence length="403" mass="44272">MPRLKVLICGGGCAGPALAFWLARSGHDITIIERHTALRASGAQIDLRAQGIEVVRRMGLLDAVRAQRVDEDGVSMVDTHGRVLGKIGANTTGKGAQTATSEYEIMRGDLEGVRYVFGVTVEGFEQDDGDDGGVVVRLSDGTAERYDLLVGADGQGSRIRRAMMPAVAPDPVCSLGMYMAYFFIPRIESDTKTRSTYAAPGSRMMMRRTHSPTESQAYFILKDSDPELRSLPRAPVDVQKAFWTQRFQDAGWQAERFTAAMASTENFYCHEVAQIKIASWHRGRVVLLADAAHCPSPFTAMGTTSAFVGAYVLAGELEASGGDVVRALEKYESTLRPFVEEIQKLNTSLVRLAYPQTVLGVRILQLIFAVVSFLRIPQLIARFSDGDKGGWRLPEYPMLRKGR</sequence>
<dbReference type="PANTHER" id="PTHR46865">
    <property type="entry name" value="OXIDOREDUCTASE-RELATED"/>
    <property type="match status" value="1"/>
</dbReference>
<gene>
    <name evidence="5" type="ORF">EJ05DRAFT_538704</name>
</gene>
<evidence type="ECO:0000313" key="6">
    <source>
        <dbReference type="Proteomes" id="UP000799437"/>
    </source>
</evidence>
<keyword evidence="6" id="KW-1185">Reference proteome</keyword>
<evidence type="ECO:0000256" key="2">
    <source>
        <dbReference type="ARBA" id="ARBA00022827"/>
    </source>
</evidence>
<dbReference type="InterPro" id="IPR002938">
    <property type="entry name" value="FAD-bd"/>
</dbReference>
<dbReference type="Proteomes" id="UP000799437">
    <property type="component" value="Unassembled WGS sequence"/>
</dbReference>
<dbReference type="InterPro" id="IPR036188">
    <property type="entry name" value="FAD/NAD-bd_sf"/>
</dbReference>
<dbReference type="AlphaFoldDB" id="A0A6A6W7G3"/>
<dbReference type="GO" id="GO:0071949">
    <property type="term" value="F:FAD binding"/>
    <property type="evidence" value="ECO:0007669"/>
    <property type="project" value="InterPro"/>
</dbReference>
<dbReference type="SUPFAM" id="SSF51905">
    <property type="entry name" value="FAD/NAD(P)-binding domain"/>
    <property type="match status" value="1"/>
</dbReference>
<protein>
    <submittedName>
        <fullName evidence="5">FAD/NAD(P)-binding domain-containing protein</fullName>
    </submittedName>
</protein>
<dbReference type="EMBL" id="ML996573">
    <property type="protein sequence ID" value="KAF2757517.1"/>
    <property type="molecule type" value="Genomic_DNA"/>
</dbReference>
<dbReference type="GO" id="GO:0016491">
    <property type="term" value="F:oxidoreductase activity"/>
    <property type="evidence" value="ECO:0007669"/>
    <property type="project" value="UniProtKB-KW"/>
</dbReference>
<keyword evidence="2" id="KW-0274">FAD</keyword>
<dbReference type="PRINTS" id="PR00420">
    <property type="entry name" value="RNGMNOXGNASE"/>
</dbReference>
<accession>A0A6A6W7G3</accession>
<dbReference type="Gene3D" id="3.30.9.10">
    <property type="entry name" value="D-Amino Acid Oxidase, subunit A, domain 2"/>
    <property type="match status" value="1"/>
</dbReference>
<reference evidence="5" key="1">
    <citation type="journal article" date="2020" name="Stud. Mycol.">
        <title>101 Dothideomycetes genomes: a test case for predicting lifestyles and emergence of pathogens.</title>
        <authorList>
            <person name="Haridas S."/>
            <person name="Albert R."/>
            <person name="Binder M."/>
            <person name="Bloem J."/>
            <person name="Labutti K."/>
            <person name="Salamov A."/>
            <person name="Andreopoulos B."/>
            <person name="Baker S."/>
            <person name="Barry K."/>
            <person name="Bills G."/>
            <person name="Bluhm B."/>
            <person name="Cannon C."/>
            <person name="Castanera R."/>
            <person name="Culley D."/>
            <person name="Daum C."/>
            <person name="Ezra D."/>
            <person name="Gonzalez J."/>
            <person name="Henrissat B."/>
            <person name="Kuo A."/>
            <person name="Liang C."/>
            <person name="Lipzen A."/>
            <person name="Lutzoni F."/>
            <person name="Magnuson J."/>
            <person name="Mondo S."/>
            <person name="Nolan M."/>
            <person name="Ohm R."/>
            <person name="Pangilinan J."/>
            <person name="Park H.-J."/>
            <person name="Ramirez L."/>
            <person name="Alfaro M."/>
            <person name="Sun H."/>
            <person name="Tritt A."/>
            <person name="Yoshinaga Y."/>
            <person name="Zwiers L.-H."/>
            <person name="Turgeon B."/>
            <person name="Goodwin S."/>
            <person name="Spatafora J."/>
            <person name="Crous P."/>
            <person name="Grigoriev I."/>
        </authorList>
    </citation>
    <scope>NUCLEOTIDE SEQUENCE</scope>
    <source>
        <strain evidence="5">CBS 121739</strain>
    </source>
</reference>
<dbReference type="OrthoDB" id="655030at2759"/>
<evidence type="ECO:0000256" key="1">
    <source>
        <dbReference type="ARBA" id="ARBA00022630"/>
    </source>
</evidence>
<evidence type="ECO:0000256" key="3">
    <source>
        <dbReference type="ARBA" id="ARBA00023002"/>
    </source>
</evidence>
<organism evidence="5 6">
    <name type="scientific">Pseudovirgaria hyperparasitica</name>
    <dbReference type="NCBI Taxonomy" id="470096"/>
    <lineage>
        <taxon>Eukaryota</taxon>
        <taxon>Fungi</taxon>
        <taxon>Dikarya</taxon>
        <taxon>Ascomycota</taxon>
        <taxon>Pezizomycotina</taxon>
        <taxon>Dothideomycetes</taxon>
        <taxon>Dothideomycetes incertae sedis</taxon>
        <taxon>Acrospermales</taxon>
        <taxon>Acrospermaceae</taxon>
        <taxon>Pseudovirgaria</taxon>
    </lineage>
</organism>
<keyword evidence="3" id="KW-0560">Oxidoreductase</keyword>
<dbReference type="GeneID" id="54490528"/>
<evidence type="ECO:0000313" key="5">
    <source>
        <dbReference type="EMBL" id="KAF2757517.1"/>
    </source>
</evidence>
<dbReference type="RefSeq" id="XP_033599968.1">
    <property type="nucleotide sequence ID" value="XM_033749474.1"/>
</dbReference>